<organism evidence="1 2">
    <name type="scientific">Nephila pilipes</name>
    <name type="common">Giant wood spider</name>
    <name type="synonym">Nephila maculata</name>
    <dbReference type="NCBI Taxonomy" id="299642"/>
    <lineage>
        <taxon>Eukaryota</taxon>
        <taxon>Metazoa</taxon>
        <taxon>Ecdysozoa</taxon>
        <taxon>Arthropoda</taxon>
        <taxon>Chelicerata</taxon>
        <taxon>Arachnida</taxon>
        <taxon>Araneae</taxon>
        <taxon>Araneomorphae</taxon>
        <taxon>Entelegynae</taxon>
        <taxon>Araneoidea</taxon>
        <taxon>Nephilidae</taxon>
        <taxon>Nephila</taxon>
    </lineage>
</organism>
<evidence type="ECO:0000313" key="2">
    <source>
        <dbReference type="Proteomes" id="UP000887013"/>
    </source>
</evidence>
<dbReference type="AlphaFoldDB" id="A0A8X6NQX7"/>
<name>A0A8X6NQX7_NEPPI</name>
<gene>
    <name evidence="1" type="ORF">NPIL_489561</name>
</gene>
<protein>
    <submittedName>
        <fullName evidence="1">Uncharacterized protein</fullName>
    </submittedName>
</protein>
<accession>A0A8X6NQX7</accession>
<evidence type="ECO:0000313" key="1">
    <source>
        <dbReference type="EMBL" id="GFT25972.1"/>
    </source>
</evidence>
<comment type="caution">
    <text evidence="1">The sequence shown here is derived from an EMBL/GenBank/DDBJ whole genome shotgun (WGS) entry which is preliminary data.</text>
</comment>
<keyword evidence="2" id="KW-1185">Reference proteome</keyword>
<dbReference type="EMBL" id="BMAW01106764">
    <property type="protein sequence ID" value="GFT25972.1"/>
    <property type="molecule type" value="Genomic_DNA"/>
</dbReference>
<sequence length="71" mass="7471">MKGRTAPKTAPDFIYHVNSPGKAGKEKTTTAVAGVASMASQTQYCQQCCDIARFPSSVSDKAAPVWVPEPG</sequence>
<proteinExistence type="predicted"/>
<dbReference type="Proteomes" id="UP000887013">
    <property type="component" value="Unassembled WGS sequence"/>
</dbReference>
<reference evidence="1" key="1">
    <citation type="submission" date="2020-08" db="EMBL/GenBank/DDBJ databases">
        <title>Multicomponent nature underlies the extraordinary mechanical properties of spider dragline silk.</title>
        <authorList>
            <person name="Kono N."/>
            <person name="Nakamura H."/>
            <person name="Mori M."/>
            <person name="Yoshida Y."/>
            <person name="Ohtoshi R."/>
            <person name="Malay A.D."/>
            <person name="Moran D.A.P."/>
            <person name="Tomita M."/>
            <person name="Numata K."/>
            <person name="Arakawa K."/>
        </authorList>
    </citation>
    <scope>NUCLEOTIDE SEQUENCE</scope>
</reference>